<feature type="domain" description="CBS" evidence="3">
    <location>
        <begin position="70"/>
        <end position="127"/>
    </location>
</feature>
<keyword evidence="1 2" id="KW-0129">CBS domain</keyword>
<dbReference type="Pfam" id="PF00571">
    <property type="entry name" value="CBS"/>
    <property type="match status" value="2"/>
</dbReference>
<dbReference type="InterPro" id="IPR051257">
    <property type="entry name" value="Diverse_CBS-Domain"/>
</dbReference>
<dbReference type="InterPro" id="IPR046342">
    <property type="entry name" value="CBS_dom_sf"/>
</dbReference>
<evidence type="ECO:0000313" key="5">
    <source>
        <dbReference type="EMBL" id="QGR16449.1"/>
    </source>
</evidence>
<dbReference type="AlphaFoldDB" id="A0A650CFA5"/>
<dbReference type="EMBL" id="CP045484">
    <property type="protein sequence ID" value="QGR16449.1"/>
    <property type="molecule type" value="Genomic_DNA"/>
</dbReference>
<dbReference type="SMART" id="SM00116">
    <property type="entry name" value="CBS"/>
    <property type="match status" value="2"/>
</dbReference>
<dbReference type="KEGG" id="soh:D1869_03960"/>
<keyword evidence="6" id="KW-1185">Reference proteome</keyword>
<feature type="domain" description="CBS" evidence="3">
    <location>
        <begin position="8"/>
        <end position="66"/>
    </location>
</feature>
<dbReference type="InterPro" id="IPR000644">
    <property type="entry name" value="CBS_dom"/>
</dbReference>
<protein>
    <submittedName>
        <fullName evidence="5">CBS domain-containing protein</fullName>
    </submittedName>
</protein>
<dbReference type="CDD" id="cd09836">
    <property type="entry name" value="CBS_pair_arch"/>
    <property type="match status" value="1"/>
</dbReference>
<dbReference type="PANTHER" id="PTHR43080">
    <property type="entry name" value="CBS DOMAIN-CONTAINING PROTEIN CBSX3, MITOCHONDRIAL"/>
    <property type="match status" value="1"/>
</dbReference>
<dbReference type="Proteomes" id="UP000582213">
    <property type="component" value="Unassembled WGS sequence"/>
</dbReference>
<dbReference type="PROSITE" id="PS51371">
    <property type="entry name" value="CBS"/>
    <property type="match status" value="2"/>
</dbReference>
<organism evidence="5 6">
    <name type="scientific">Sulfurisphaera ohwakuensis</name>
    <dbReference type="NCBI Taxonomy" id="69656"/>
    <lineage>
        <taxon>Archaea</taxon>
        <taxon>Thermoproteota</taxon>
        <taxon>Thermoprotei</taxon>
        <taxon>Sulfolobales</taxon>
        <taxon>Sulfolobaceae</taxon>
        <taxon>Sulfurisphaera</taxon>
    </lineage>
</organism>
<dbReference type="Gene3D" id="3.10.580.10">
    <property type="entry name" value="CBS-domain"/>
    <property type="match status" value="1"/>
</dbReference>
<accession>A0A650CFA5</accession>
<reference evidence="5 6" key="1">
    <citation type="submission" date="2019-10" db="EMBL/GenBank/DDBJ databases">
        <title>Genome Sequences from Six Type Strain Members of the Archaeal Family Sulfolobaceae: Acidianus ambivalens, Acidianus infernus, Metallosphaera prunae, Stygiolobus azoricus, Sulfolobus metallicus, and Sulfurisphaera ohwakuensis.</title>
        <authorList>
            <person name="Counts J.A."/>
            <person name="Kelly R.M."/>
        </authorList>
    </citation>
    <scope>NUCLEOTIDE SEQUENCE [LARGE SCALE GENOMIC DNA]</scope>
    <source>
        <strain evidence="5 6">TA-1</strain>
    </source>
</reference>
<evidence type="ECO:0000313" key="4">
    <source>
        <dbReference type="EMBL" id="MBB5254363.1"/>
    </source>
</evidence>
<evidence type="ECO:0000256" key="2">
    <source>
        <dbReference type="PROSITE-ProRule" id="PRU00703"/>
    </source>
</evidence>
<evidence type="ECO:0000313" key="6">
    <source>
        <dbReference type="Proteomes" id="UP000427373"/>
    </source>
</evidence>
<gene>
    <name evidence="5" type="ORF">D1869_03960</name>
    <name evidence="4" type="ORF">HNQ62_002137</name>
</gene>
<dbReference type="Proteomes" id="UP000427373">
    <property type="component" value="Chromosome"/>
</dbReference>
<dbReference type="GeneID" id="42800373"/>
<dbReference type="OrthoDB" id="8919at2157"/>
<dbReference type="EMBL" id="JACHFY010000014">
    <property type="protein sequence ID" value="MBB5254363.1"/>
    <property type="molecule type" value="Genomic_DNA"/>
</dbReference>
<sequence>MKAVKNYMSSPVFQVEANTSIQEVCRLMMERGVGSVIVTENGEPKGIFTDRDAVRAFSMGLNPTDEVRLASTMSNLITVDEDTDVFVAIDIMTKNKIRHLPVKDKEGKIIGMFAITDISKALHDVFP</sequence>
<evidence type="ECO:0000259" key="3">
    <source>
        <dbReference type="PROSITE" id="PS51371"/>
    </source>
</evidence>
<name>A0A650CFA5_SULOH</name>
<evidence type="ECO:0000256" key="1">
    <source>
        <dbReference type="ARBA" id="ARBA00023122"/>
    </source>
</evidence>
<dbReference type="RefSeq" id="WP_156014006.1">
    <property type="nucleotide sequence ID" value="NZ_CP045484.1"/>
</dbReference>
<dbReference type="PANTHER" id="PTHR43080:SF2">
    <property type="entry name" value="CBS DOMAIN-CONTAINING PROTEIN"/>
    <property type="match status" value="1"/>
</dbReference>
<dbReference type="SUPFAM" id="SSF54631">
    <property type="entry name" value="CBS-domain pair"/>
    <property type="match status" value="1"/>
</dbReference>
<evidence type="ECO:0000313" key="7">
    <source>
        <dbReference type="Proteomes" id="UP000582213"/>
    </source>
</evidence>
<reference evidence="4 7" key="2">
    <citation type="submission" date="2020-08" db="EMBL/GenBank/DDBJ databases">
        <title>Genomic Encyclopedia of Type Strains, Phase IV (KMG-IV): sequencing the most valuable type-strain genomes for metagenomic binning, comparative biology and taxonomic classification.</title>
        <authorList>
            <person name="Goeker M."/>
        </authorList>
    </citation>
    <scope>NUCLEOTIDE SEQUENCE [LARGE SCALE GENOMIC DNA]</scope>
    <source>
        <strain evidence="4 7">DSM 12421</strain>
    </source>
</reference>
<proteinExistence type="predicted"/>